<feature type="transmembrane region" description="Helical" evidence="1">
    <location>
        <begin position="7"/>
        <end position="24"/>
    </location>
</feature>
<accession>A0A9E6ZMC9</accession>
<evidence type="ECO:0000256" key="1">
    <source>
        <dbReference type="SAM" id="Phobius"/>
    </source>
</evidence>
<organism evidence="2 3">
    <name type="scientific">Abyssalbus ytuae</name>
    <dbReference type="NCBI Taxonomy" id="2926907"/>
    <lineage>
        <taxon>Bacteria</taxon>
        <taxon>Pseudomonadati</taxon>
        <taxon>Bacteroidota</taxon>
        <taxon>Flavobacteriia</taxon>
        <taxon>Flavobacteriales</taxon>
        <taxon>Flavobacteriaceae</taxon>
        <taxon>Abyssalbus</taxon>
    </lineage>
</organism>
<sequence>MLKKDSIVLLTIFLTGLSLFFFFSCKKYKDNTSSKPKIVNIVNFIRLLEPRDSTITEDVLYQTVYKQVELMKKYRLKGTFLLQYDALMNKHYQELLKQLPRDSVEIGAWWEIPQPLVEKAGLNWRGRYLWDWHADVGFSTGYTPAEREKIADIYMEDFKKIFGYYPRSVASWFIDTYTLNYLYQKYHIVASANCKDQYGTDGYTLWGGYWNQAYYPSIKNSYMPAQNKKNQIPVPVFRMLGSDPVRQYDTGLESDRQGVITLEPVYKDAGGNREWVEWYFKEFINGEAMEFAYVQAGQENSFTWKNMENGFEIQMPLIAKLRDEAKIKVETLKESGEWFRKKYEVTPATSVTVTEDIQGSNYKTVWFNSRFFRTNFLWEDGTLRIRDIHMFDEDIESPYLDKKLESSQALFFTQPIVDGYLWSTSEQLAGIRCYVIKNGEKKLLKGKTPIVTSPETGTLQILWPLSTFEGSLILTLNEKTIEIETEGITGIDWFLDFTSPKKEELPFISINENHIISEFQGRKYSFNAIKGNFSTPGDGEIFRISPTDNAIKLDFSKRILKK</sequence>
<dbReference type="RefSeq" id="WP_255844703.1">
    <property type="nucleotide sequence ID" value="NZ_CP094358.1"/>
</dbReference>
<dbReference type="Proteomes" id="UP000831290">
    <property type="component" value="Chromosome"/>
</dbReference>
<gene>
    <name evidence="2" type="ORF">MQE35_04045</name>
</gene>
<dbReference type="PROSITE" id="PS51257">
    <property type="entry name" value="PROKAR_LIPOPROTEIN"/>
    <property type="match status" value="1"/>
</dbReference>
<dbReference type="Gene3D" id="3.20.20.510">
    <property type="entry name" value="Uncharacterised protein PF12979, DUF3863"/>
    <property type="match status" value="1"/>
</dbReference>
<keyword evidence="1" id="KW-1133">Transmembrane helix</keyword>
<proteinExistence type="predicted"/>
<dbReference type="AlphaFoldDB" id="A0A9E6ZMC9"/>
<keyword evidence="1" id="KW-0812">Transmembrane</keyword>
<dbReference type="EMBL" id="CP094358">
    <property type="protein sequence ID" value="UOB18467.1"/>
    <property type="molecule type" value="Genomic_DNA"/>
</dbReference>
<keyword evidence="3" id="KW-1185">Reference proteome</keyword>
<name>A0A9E6ZMC9_9FLAO</name>
<protein>
    <submittedName>
        <fullName evidence="2">Uncharacterized protein</fullName>
    </submittedName>
</protein>
<evidence type="ECO:0000313" key="2">
    <source>
        <dbReference type="EMBL" id="UOB18467.1"/>
    </source>
</evidence>
<reference evidence="2" key="1">
    <citation type="submission" date="2022-03" db="EMBL/GenBank/DDBJ databases">
        <title>Description of Abyssus ytuae gen. nov., sp. nov., a novel member of the family Flavobacteriaceae isolated from the sediment of Mariana Trench.</title>
        <authorList>
            <person name="Zhang J."/>
            <person name="Xu X."/>
        </authorList>
    </citation>
    <scope>NUCLEOTIDE SEQUENCE</scope>
    <source>
        <strain evidence="2">MT3330</strain>
    </source>
</reference>
<dbReference type="KEGG" id="fbm:MQE35_04045"/>
<keyword evidence="1" id="KW-0472">Membrane</keyword>
<evidence type="ECO:0000313" key="3">
    <source>
        <dbReference type="Proteomes" id="UP000831290"/>
    </source>
</evidence>